<dbReference type="InterPro" id="IPR006419">
    <property type="entry name" value="NMN_transpt_PnuC"/>
</dbReference>
<evidence type="ECO:0000256" key="5">
    <source>
        <dbReference type="ARBA" id="ARBA00022448"/>
    </source>
</evidence>
<evidence type="ECO:0000313" key="11">
    <source>
        <dbReference type="EMBL" id="WPJ94275.1"/>
    </source>
</evidence>
<evidence type="ECO:0000256" key="2">
    <source>
        <dbReference type="ARBA" id="ARBA00004651"/>
    </source>
</evidence>
<evidence type="ECO:0000256" key="7">
    <source>
        <dbReference type="ARBA" id="ARBA00022692"/>
    </source>
</evidence>
<gene>
    <name evidence="11" type="primary">pnuC</name>
    <name evidence="11" type="ORF">SH580_12600</name>
</gene>
<dbReference type="PANTHER" id="PTHR36122:SF2">
    <property type="entry name" value="NICOTINAMIDE RIBOSIDE TRANSPORTER PNUC"/>
    <property type="match status" value="1"/>
</dbReference>
<evidence type="ECO:0000256" key="8">
    <source>
        <dbReference type="ARBA" id="ARBA00022989"/>
    </source>
</evidence>
<keyword evidence="5" id="KW-0813">Transport</keyword>
<evidence type="ECO:0000256" key="6">
    <source>
        <dbReference type="ARBA" id="ARBA00022475"/>
    </source>
</evidence>
<evidence type="ECO:0000313" key="12">
    <source>
        <dbReference type="Proteomes" id="UP001324993"/>
    </source>
</evidence>
<comment type="similarity">
    <text evidence="3">Belongs to the nicotinamide ribonucleoside (NR) uptake permease (TC 4.B.1) family.</text>
</comment>
<evidence type="ECO:0000256" key="3">
    <source>
        <dbReference type="ARBA" id="ARBA00006669"/>
    </source>
</evidence>
<dbReference type="NCBIfam" id="TIGR01528">
    <property type="entry name" value="NMN_trans_PnuC"/>
    <property type="match status" value="1"/>
</dbReference>
<dbReference type="Proteomes" id="UP001324993">
    <property type="component" value="Chromosome"/>
</dbReference>
<dbReference type="PANTHER" id="PTHR36122">
    <property type="entry name" value="NICOTINAMIDE RIBOSIDE TRANSPORTER PNUC"/>
    <property type="match status" value="1"/>
</dbReference>
<feature type="transmembrane region" description="Helical" evidence="10">
    <location>
        <begin position="49"/>
        <end position="68"/>
    </location>
</feature>
<keyword evidence="9 10" id="KW-0472">Membrane</keyword>
<feature type="transmembrane region" description="Helical" evidence="10">
    <location>
        <begin position="163"/>
        <end position="182"/>
    </location>
</feature>
<keyword evidence="6" id="KW-1003">Cell membrane</keyword>
<dbReference type="EMBL" id="CP138858">
    <property type="protein sequence ID" value="WPJ94275.1"/>
    <property type="molecule type" value="Genomic_DNA"/>
</dbReference>
<feature type="transmembrane region" description="Helical" evidence="10">
    <location>
        <begin position="28"/>
        <end position="43"/>
    </location>
</feature>
<evidence type="ECO:0000256" key="9">
    <source>
        <dbReference type="ARBA" id="ARBA00023136"/>
    </source>
</evidence>
<comment type="subcellular location">
    <subcellularLocation>
        <location evidence="2">Cell membrane</location>
        <topology evidence="2">Multi-pass membrane protein</topology>
    </subcellularLocation>
</comment>
<feature type="transmembrane region" description="Helical" evidence="10">
    <location>
        <begin position="6"/>
        <end position="23"/>
    </location>
</feature>
<evidence type="ECO:0000256" key="10">
    <source>
        <dbReference type="SAM" id="Phobius"/>
    </source>
</evidence>
<evidence type="ECO:0000256" key="4">
    <source>
        <dbReference type="ARBA" id="ARBA00017522"/>
    </source>
</evidence>
<protein>
    <recommendedName>
        <fullName evidence="4">Nicotinamide riboside transporter PnuC</fullName>
    </recommendedName>
</protein>
<feature type="transmembrane region" description="Helical" evidence="10">
    <location>
        <begin position="93"/>
        <end position="112"/>
    </location>
</feature>
<organism evidence="11 12">
    <name type="scientific">Coraliomargarita algicola</name>
    <dbReference type="NCBI Taxonomy" id="3092156"/>
    <lineage>
        <taxon>Bacteria</taxon>
        <taxon>Pseudomonadati</taxon>
        <taxon>Verrucomicrobiota</taxon>
        <taxon>Opitutia</taxon>
        <taxon>Puniceicoccales</taxon>
        <taxon>Coraliomargaritaceae</taxon>
        <taxon>Coraliomargarita</taxon>
    </lineage>
</organism>
<accession>A0ABZ0RDP1</accession>
<keyword evidence="7 10" id="KW-0812">Transmembrane</keyword>
<proteinExistence type="inferred from homology"/>
<keyword evidence="12" id="KW-1185">Reference proteome</keyword>
<dbReference type="Pfam" id="PF04973">
    <property type="entry name" value="NMN_transporter"/>
    <property type="match status" value="1"/>
</dbReference>
<evidence type="ECO:0000256" key="1">
    <source>
        <dbReference type="ARBA" id="ARBA00002672"/>
    </source>
</evidence>
<name>A0ABZ0RDP1_9BACT</name>
<dbReference type="RefSeq" id="WP_319831213.1">
    <property type="nucleotide sequence ID" value="NZ_CP138858.1"/>
</dbReference>
<reference evidence="11 12" key="1">
    <citation type="submission" date="2023-11" db="EMBL/GenBank/DDBJ databases">
        <title>Coraliomargarita sp. nov., isolated from marine algae.</title>
        <authorList>
            <person name="Lee J.K."/>
            <person name="Baek J.H."/>
            <person name="Kim J.M."/>
            <person name="Choi D.G."/>
            <person name="Jeon C.O."/>
        </authorList>
    </citation>
    <scope>NUCLEOTIDE SEQUENCE [LARGE SCALE GENOMIC DNA]</scope>
    <source>
        <strain evidence="11 12">J2-16</strain>
    </source>
</reference>
<comment type="function">
    <text evidence="1">Required for nicotinamide riboside transport across the inner membrane.</text>
</comment>
<sequence>MSEIGLIDWFAMLAGIIGVYLSVKEKTLAWLLFILCYTSYVYISFREGYYAFGGMNVVFVAIAGYGWYKWTKPENKHSGSEIQISHMPAKQRGLVALCIGIGTLGIGWLLASTGEARLPYYDAFATSCAFAAQWMLSRKHIENWIFWILSDVIYLVFFFNDRIWPSVVLFVVFIILAIKGWIEWKAKITALAAQNPSSQSST</sequence>
<keyword evidence="8 10" id="KW-1133">Transmembrane helix</keyword>